<evidence type="ECO:0000256" key="5">
    <source>
        <dbReference type="ARBA" id="ARBA00023163"/>
    </source>
</evidence>
<keyword evidence="4" id="KW-0238">DNA-binding</keyword>
<evidence type="ECO:0000259" key="7">
    <source>
        <dbReference type="Pfam" id="PF08281"/>
    </source>
</evidence>
<dbReference type="CDD" id="cd06171">
    <property type="entry name" value="Sigma70_r4"/>
    <property type="match status" value="1"/>
</dbReference>
<feature type="domain" description="RNA polymerase sigma factor 70 region 4 type 2" evidence="7">
    <location>
        <begin position="100"/>
        <end position="151"/>
    </location>
</feature>
<keyword evidence="5" id="KW-0804">Transcription</keyword>
<evidence type="ECO:0000259" key="6">
    <source>
        <dbReference type="Pfam" id="PF04542"/>
    </source>
</evidence>
<accession>A0ABP3DTV6</accession>
<dbReference type="Gene3D" id="1.10.1740.10">
    <property type="match status" value="1"/>
</dbReference>
<name>A0ABP3DTV6_9ACTN</name>
<sequence>MASAEQQFDEFYRRHYAIVAAQIALFLGDRAEAEDIAQEAFCRAWNRWSQVSGYDNPAGWVHTVSHRLAISRWRRLRTALTHRLRHRSEVVPPPDPGRVDLVSALATLPDAQRRVVVLHYLADLGVDEIAAREGVPVGTVKSWLHRGRTRLATALDQREGATQ</sequence>
<keyword evidence="3" id="KW-0731">Sigma factor</keyword>
<keyword evidence="9" id="KW-1185">Reference proteome</keyword>
<dbReference type="Pfam" id="PF04542">
    <property type="entry name" value="Sigma70_r2"/>
    <property type="match status" value="1"/>
</dbReference>
<keyword evidence="2" id="KW-0805">Transcription regulation</keyword>
<reference evidence="9" key="1">
    <citation type="journal article" date="2019" name="Int. J. Syst. Evol. Microbiol.">
        <title>The Global Catalogue of Microorganisms (GCM) 10K type strain sequencing project: providing services to taxonomists for standard genome sequencing and annotation.</title>
        <authorList>
            <consortium name="The Broad Institute Genomics Platform"/>
            <consortium name="The Broad Institute Genome Sequencing Center for Infectious Disease"/>
            <person name="Wu L."/>
            <person name="Ma J."/>
        </authorList>
    </citation>
    <scope>NUCLEOTIDE SEQUENCE [LARGE SCALE GENOMIC DNA]</scope>
    <source>
        <strain evidence="9">JCM 10425</strain>
    </source>
</reference>
<dbReference type="Gene3D" id="1.10.10.10">
    <property type="entry name" value="Winged helix-like DNA-binding domain superfamily/Winged helix DNA-binding domain"/>
    <property type="match status" value="1"/>
</dbReference>
<dbReference type="PANTHER" id="PTHR43133">
    <property type="entry name" value="RNA POLYMERASE ECF-TYPE SIGMA FACTO"/>
    <property type="match status" value="1"/>
</dbReference>
<protein>
    <submittedName>
        <fullName evidence="8">SigE family RNA polymerase sigma factor</fullName>
    </submittedName>
</protein>
<evidence type="ECO:0000313" key="9">
    <source>
        <dbReference type="Proteomes" id="UP001500967"/>
    </source>
</evidence>
<dbReference type="EMBL" id="BAAAGX010000009">
    <property type="protein sequence ID" value="GAA0238965.1"/>
    <property type="molecule type" value="Genomic_DNA"/>
</dbReference>
<dbReference type="RefSeq" id="WP_344648965.1">
    <property type="nucleotide sequence ID" value="NZ_BAAAGX010000009.1"/>
</dbReference>
<dbReference type="SUPFAM" id="SSF88659">
    <property type="entry name" value="Sigma3 and sigma4 domains of RNA polymerase sigma factors"/>
    <property type="match status" value="1"/>
</dbReference>
<evidence type="ECO:0000256" key="3">
    <source>
        <dbReference type="ARBA" id="ARBA00023082"/>
    </source>
</evidence>
<proteinExistence type="inferred from homology"/>
<dbReference type="Proteomes" id="UP001500967">
    <property type="component" value="Unassembled WGS sequence"/>
</dbReference>
<comment type="caution">
    <text evidence="8">The sequence shown here is derived from an EMBL/GenBank/DDBJ whole genome shotgun (WGS) entry which is preliminary data.</text>
</comment>
<dbReference type="SUPFAM" id="SSF88946">
    <property type="entry name" value="Sigma2 domain of RNA polymerase sigma factors"/>
    <property type="match status" value="1"/>
</dbReference>
<dbReference type="InterPro" id="IPR036388">
    <property type="entry name" value="WH-like_DNA-bd_sf"/>
</dbReference>
<comment type="similarity">
    <text evidence="1">Belongs to the sigma-70 factor family. ECF subfamily.</text>
</comment>
<dbReference type="Pfam" id="PF08281">
    <property type="entry name" value="Sigma70_r4_2"/>
    <property type="match status" value="1"/>
</dbReference>
<evidence type="ECO:0000256" key="2">
    <source>
        <dbReference type="ARBA" id="ARBA00023015"/>
    </source>
</evidence>
<dbReference type="InterPro" id="IPR013324">
    <property type="entry name" value="RNA_pol_sigma_r3/r4-like"/>
</dbReference>
<organism evidence="8 9">
    <name type="scientific">Cryptosporangium japonicum</name>
    <dbReference type="NCBI Taxonomy" id="80872"/>
    <lineage>
        <taxon>Bacteria</taxon>
        <taxon>Bacillati</taxon>
        <taxon>Actinomycetota</taxon>
        <taxon>Actinomycetes</taxon>
        <taxon>Cryptosporangiales</taxon>
        <taxon>Cryptosporangiaceae</taxon>
        <taxon>Cryptosporangium</taxon>
    </lineage>
</organism>
<evidence type="ECO:0000256" key="4">
    <source>
        <dbReference type="ARBA" id="ARBA00023125"/>
    </source>
</evidence>
<evidence type="ECO:0000256" key="1">
    <source>
        <dbReference type="ARBA" id="ARBA00010641"/>
    </source>
</evidence>
<dbReference type="InterPro" id="IPR013249">
    <property type="entry name" value="RNA_pol_sigma70_r4_t2"/>
</dbReference>
<dbReference type="PANTHER" id="PTHR43133:SF50">
    <property type="entry name" value="ECF RNA POLYMERASE SIGMA FACTOR SIGM"/>
    <property type="match status" value="1"/>
</dbReference>
<dbReference type="InterPro" id="IPR013325">
    <property type="entry name" value="RNA_pol_sigma_r2"/>
</dbReference>
<feature type="domain" description="RNA polymerase sigma-70 region 2" evidence="6">
    <location>
        <begin position="11"/>
        <end position="77"/>
    </location>
</feature>
<gene>
    <name evidence="8" type="ORF">GCM10009539_25340</name>
</gene>
<evidence type="ECO:0000313" key="8">
    <source>
        <dbReference type="EMBL" id="GAA0238965.1"/>
    </source>
</evidence>
<dbReference type="InterPro" id="IPR007627">
    <property type="entry name" value="RNA_pol_sigma70_r2"/>
</dbReference>
<dbReference type="InterPro" id="IPR039425">
    <property type="entry name" value="RNA_pol_sigma-70-like"/>
</dbReference>